<protein>
    <submittedName>
        <fullName evidence="1">Uncharacterized protein</fullName>
    </submittedName>
</protein>
<dbReference type="Proteomes" id="UP000027746">
    <property type="component" value="Unassembled WGS sequence"/>
</dbReference>
<name>A0A073IXN3_9RHOB</name>
<comment type="caution">
    <text evidence="1">The sequence shown here is derived from an EMBL/GenBank/DDBJ whole genome shotgun (WGS) entry which is preliminary data.</text>
</comment>
<sequence>MTTFLPKEVQAGLDSARLNGLKKASRLRVNIDGVTYPVLRMWKTGFSVEASTAPYLRGYVDLYDGAIHLFQCLIVASDEEAGEMNYEFKRATAVADKPALDFEKSPDAPVALLSDRPAAEM</sequence>
<dbReference type="RefSeq" id="WP_037928050.1">
    <property type="nucleotide sequence ID" value="NZ_CP054599.1"/>
</dbReference>
<evidence type="ECO:0000313" key="2">
    <source>
        <dbReference type="Proteomes" id="UP000027746"/>
    </source>
</evidence>
<dbReference type="AlphaFoldDB" id="A0A073IXN3"/>
<dbReference type="EMBL" id="JAMD01000008">
    <property type="protein sequence ID" value="KEJ95093.1"/>
    <property type="molecule type" value="Genomic_DNA"/>
</dbReference>
<proteinExistence type="predicted"/>
<evidence type="ECO:0000313" key="1">
    <source>
        <dbReference type="EMBL" id="KEJ95093.1"/>
    </source>
</evidence>
<keyword evidence="2" id="KW-1185">Reference proteome</keyword>
<dbReference type="GeneID" id="68868737"/>
<organism evidence="1 2">
    <name type="scientific">Pseudosulfitobacter pseudonitzschiae</name>
    <dbReference type="NCBI Taxonomy" id="1402135"/>
    <lineage>
        <taxon>Bacteria</taxon>
        <taxon>Pseudomonadati</taxon>
        <taxon>Pseudomonadota</taxon>
        <taxon>Alphaproteobacteria</taxon>
        <taxon>Rhodobacterales</taxon>
        <taxon>Roseobacteraceae</taxon>
        <taxon>Pseudosulfitobacter</taxon>
    </lineage>
</organism>
<reference evidence="1 2" key="1">
    <citation type="submission" date="2014-01" db="EMBL/GenBank/DDBJ databases">
        <title>Sulfitobacter sp. H3 (MCCC 1A00686) Genome Sequencing.</title>
        <authorList>
            <person name="Lai Q."/>
            <person name="Hong Z."/>
        </authorList>
    </citation>
    <scope>NUCLEOTIDE SEQUENCE [LARGE SCALE GENOMIC DNA]</scope>
    <source>
        <strain evidence="1 2">H3</strain>
    </source>
</reference>
<accession>A0A073IXN3</accession>
<dbReference type="OrthoDB" id="7658488at2"/>
<gene>
    <name evidence="1" type="ORF">SUH3_23610</name>
</gene>